<keyword evidence="1" id="KW-0812">Transmembrane</keyword>
<evidence type="ECO:0008006" key="4">
    <source>
        <dbReference type="Google" id="ProtNLM"/>
    </source>
</evidence>
<dbReference type="Gramene" id="ONIVA04G01980.1">
    <property type="protein sequence ID" value="ONIVA04G01980.1"/>
    <property type="gene ID" value="ONIVA04G01980"/>
</dbReference>
<reference evidence="2" key="1">
    <citation type="submission" date="2015-04" db="UniProtKB">
        <authorList>
            <consortium name="EnsemblPlants"/>
        </authorList>
    </citation>
    <scope>IDENTIFICATION</scope>
    <source>
        <strain evidence="2">SL10</strain>
    </source>
</reference>
<protein>
    <recommendedName>
        <fullName evidence="4">Late embryogenesis abundant protein LEA-2 subgroup domain-containing protein</fullName>
    </recommendedName>
</protein>
<evidence type="ECO:0000256" key="1">
    <source>
        <dbReference type="SAM" id="Phobius"/>
    </source>
</evidence>
<proteinExistence type="predicted"/>
<evidence type="ECO:0000313" key="2">
    <source>
        <dbReference type="EnsemblPlants" id="ONIVA04G01980.1"/>
    </source>
</evidence>
<keyword evidence="3" id="KW-1185">Reference proteome</keyword>
<name>A0A0E0GXN4_ORYNI</name>
<keyword evidence="1" id="KW-1133">Transmembrane helix</keyword>
<dbReference type="OMA" id="ESTHVDW"/>
<dbReference type="HOGENOM" id="CLU_117867_0_0_1"/>
<dbReference type="AlphaFoldDB" id="A0A0E0GXN4"/>
<dbReference type="PANTHER" id="PTHR33994:SF28">
    <property type="entry name" value="OS04G0515200 PROTEIN"/>
    <property type="match status" value="1"/>
</dbReference>
<dbReference type="EnsemblPlants" id="ONIVA04G01980.1">
    <property type="protein sequence ID" value="ONIVA04G01980.1"/>
    <property type="gene ID" value="ONIVA04G01980"/>
</dbReference>
<evidence type="ECO:0000313" key="3">
    <source>
        <dbReference type="Proteomes" id="UP000006591"/>
    </source>
</evidence>
<keyword evidence="1" id="KW-0472">Membrane</keyword>
<reference evidence="2" key="2">
    <citation type="submission" date="2018-04" db="EMBL/GenBank/DDBJ databases">
        <title>OnivRS2 (Oryza nivara Reference Sequence Version 2).</title>
        <authorList>
            <person name="Zhang J."/>
            <person name="Kudrna D."/>
            <person name="Lee S."/>
            <person name="Talag J."/>
            <person name="Rajasekar S."/>
            <person name="Welchert J."/>
            <person name="Hsing Y.-I."/>
            <person name="Wing R.A."/>
        </authorList>
    </citation>
    <scope>NUCLEOTIDE SEQUENCE [LARGE SCALE GENOMIC DNA]</scope>
    <source>
        <strain evidence="2">SL10</strain>
    </source>
</reference>
<dbReference type="PANTHER" id="PTHR33994">
    <property type="entry name" value="OS04G0515000 PROTEIN"/>
    <property type="match status" value="1"/>
</dbReference>
<sequence length="201" mass="21992">MAPWGRWGALRFGARAVRPLASLVGVMMLASPMCVLFSGNPAYDHYSMKLASIDGFDGKMAAFNLTLLVGSRRWFVKNCFSHGQVTVSYAGVPMGEGRVRGGGFCAEPRSEEEAEAGTVPLPDNLRRRMEAELRWGAAEFDVEARLFRNGGDTRGSVMLLCKVGLLHAPPRSSQCQAFTNFVFEATAESHSLHLINVRHAD</sequence>
<organism evidence="2">
    <name type="scientific">Oryza nivara</name>
    <name type="common">Indian wild rice</name>
    <name type="synonym">Oryza sativa f. spontanea</name>
    <dbReference type="NCBI Taxonomy" id="4536"/>
    <lineage>
        <taxon>Eukaryota</taxon>
        <taxon>Viridiplantae</taxon>
        <taxon>Streptophyta</taxon>
        <taxon>Embryophyta</taxon>
        <taxon>Tracheophyta</taxon>
        <taxon>Spermatophyta</taxon>
        <taxon>Magnoliopsida</taxon>
        <taxon>Liliopsida</taxon>
        <taxon>Poales</taxon>
        <taxon>Poaceae</taxon>
        <taxon>BOP clade</taxon>
        <taxon>Oryzoideae</taxon>
        <taxon>Oryzeae</taxon>
        <taxon>Oryzinae</taxon>
        <taxon>Oryza</taxon>
    </lineage>
</organism>
<accession>A0A0E0GXN4</accession>
<dbReference type="Proteomes" id="UP000006591">
    <property type="component" value="Chromosome 4"/>
</dbReference>
<feature type="transmembrane region" description="Helical" evidence="1">
    <location>
        <begin position="20"/>
        <end position="39"/>
    </location>
</feature>